<proteinExistence type="inferred from homology"/>
<dbReference type="PROSITE" id="PS51320">
    <property type="entry name" value="TIFY"/>
    <property type="match status" value="1"/>
</dbReference>
<comment type="function">
    <text evidence="2">Repressor of jasmonate responses.</text>
</comment>
<dbReference type="Pfam" id="PF06200">
    <property type="entry name" value="tify"/>
    <property type="match status" value="1"/>
</dbReference>
<keyword evidence="6" id="KW-1185">Reference proteome</keyword>
<evidence type="ECO:0000259" key="4">
    <source>
        <dbReference type="PROSITE" id="PS51320"/>
    </source>
</evidence>
<evidence type="ECO:0000256" key="3">
    <source>
        <dbReference type="SAM" id="MobiDB-lite"/>
    </source>
</evidence>
<reference evidence="5" key="1">
    <citation type="submission" date="2022-12" db="EMBL/GenBank/DDBJ databases">
        <title>Draft genome assemblies for two species of Escallonia (Escalloniales).</title>
        <authorList>
            <person name="Chanderbali A."/>
            <person name="Dervinis C."/>
            <person name="Anghel I."/>
            <person name="Soltis D."/>
            <person name="Soltis P."/>
            <person name="Zapata F."/>
        </authorList>
    </citation>
    <scope>NUCLEOTIDE SEQUENCE</scope>
    <source>
        <strain evidence="5">UCBG64.0493</strain>
        <tissue evidence="5">Leaf</tissue>
    </source>
</reference>
<dbReference type="InterPro" id="IPR010399">
    <property type="entry name" value="Tify_dom"/>
</dbReference>
<sequence length="417" mass="44022">MALLLTMASSSKNATDDDDVKPAIFHDFLGKNCGSDSLPAKAAAAGDVDPSPSASASAGASSGGGRGPISATSDLGSERQVSNHFEGVPFYGPRSELGNRFKRSNSDSAFMGSSRDGFQQMRPDSLESSHLMKMLRSVGGERPRRPIDEETFVGMHPLRPTSASLIVQSASDRTASKWERALPMSIGTVMQHPPRAGQVIPFGYQAPSNRFKDTNAGPSIISQAAADEGSRTGIKRSGLLSSLNASSGHADRNLPSGGKQKSGVCEPESSNPMSRQGSTYPTRQMTIFYGGQAHVFDDVHPNKADVIMALAGSNGGSWSTNYAPKSAVRPNPGENYLPSGEKDAGMVSQSALSRELHGRLAVMGNSSHGFESVHRISVLPGIHQGSIITKDARGPNQETEPSAEERRESGCSPRVTP</sequence>
<dbReference type="Proteomes" id="UP001188597">
    <property type="component" value="Unassembled WGS sequence"/>
</dbReference>
<evidence type="ECO:0000313" key="5">
    <source>
        <dbReference type="EMBL" id="KAK3003969.1"/>
    </source>
</evidence>
<feature type="region of interest" description="Disordered" evidence="3">
    <location>
        <begin position="1"/>
        <end position="20"/>
    </location>
</feature>
<feature type="compositionally biased region" description="Low complexity" evidence="3">
    <location>
        <begin position="42"/>
        <end position="60"/>
    </location>
</feature>
<evidence type="ECO:0000313" key="6">
    <source>
        <dbReference type="Proteomes" id="UP001188597"/>
    </source>
</evidence>
<keyword evidence="2" id="KW-1184">Jasmonic acid signaling pathway</keyword>
<organism evidence="5 6">
    <name type="scientific">Escallonia herrerae</name>
    <dbReference type="NCBI Taxonomy" id="1293975"/>
    <lineage>
        <taxon>Eukaryota</taxon>
        <taxon>Viridiplantae</taxon>
        <taxon>Streptophyta</taxon>
        <taxon>Embryophyta</taxon>
        <taxon>Tracheophyta</taxon>
        <taxon>Spermatophyta</taxon>
        <taxon>Magnoliopsida</taxon>
        <taxon>eudicotyledons</taxon>
        <taxon>Gunneridae</taxon>
        <taxon>Pentapetalae</taxon>
        <taxon>asterids</taxon>
        <taxon>campanulids</taxon>
        <taxon>Escalloniales</taxon>
        <taxon>Escalloniaceae</taxon>
        <taxon>Escallonia</taxon>
    </lineage>
</organism>
<feature type="region of interest" description="Disordered" evidence="3">
    <location>
        <begin position="384"/>
        <end position="417"/>
    </location>
</feature>
<comment type="domain">
    <text evidence="2">The jas domain is required for interaction with COI1.</text>
</comment>
<keyword evidence="2" id="KW-0539">Nucleus</keyword>
<dbReference type="PANTHER" id="PTHR33077">
    <property type="entry name" value="PROTEIN TIFY 4A-RELATED-RELATED"/>
    <property type="match status" value="1"/>
</dbReference>
<dbReference type="GO" id="GO:0031347">
    <property type="term" value="P:regulation of defense response"/>
    <property type="evidence" value="ECO:0007669"/>
    <property type="project" value="UniProtKB-UniRule"/>
</dbReference>
<dbReference type="GO" id="GO:0009611">
    <property type="term" value="P:response to wounding"/>
    <property type="evidence" value="ECO:0007669"/>
    <property type="project" value="UniProtKB-UniRule"/>
</dbReference>
<dbReference type="PANTHER" id="PTHR33077:SF8">
    <property type="entry name" value="PROTEIN TIFY 8"/>
    <property type="match status" value="1"/>
</dbReference>
<feature type="region of interest" description="Disordered" evidence="3">
    <location>
        <begin position="39"/>
        <end position="79"/>
    </location>
</feature>
<feature type="compositionally biased region" description="Polar residues" evidence="3">
    <location>
        <begin position="268"/>
        <end position="279"/>
    </location>
</feature>
<evidence type="ECO:0000256" key="2">
    <source>
        <dbReference type="RuleBase" id="RU369065"/>
    </source>
</evidence>
<dbReference type="AlphaFoldDB" id="A0AA88VBD6"/>
<accession>A0AA88VBD6</accession>
<feature type="region of interest" description="Disordered" evidence="3">
    <location>
        <begin position="242"/>
        <end position="279"/>
    </location>
</feature>
<feature type="domain" description="Tify" evidence="4">
    <location>
        <begin position="278"/>
        <end position="313"/>
    </location>
</feature>
<dbReference type="InterPro" id="IPR040390">
    <property type="entry name" value="TIFY/JAZ"/>
</dbReference>
<gene>
    <name evidence="5" type="ORF">RJ639_019565</name>
</gene>
<protein>
    <recommendedName>
        <fullName evidence="2">Protein TIFY</fullName>
    </recommendedName>
    <alternativeName>
        <fullName evidence="2">Jasmonate ZIM domain-containing protein</fullName>
    </alternativeName>
</protein>
<evidence type="ECO:0000256" key="1">
    <source>
        <dbReference type="ARBA" id="ARBA00008614"/>
    </source>
</evidence>
<dbReference type="EMBL" id="JAVXUP010002333">
    <property type="protein sequence ID" value="KAK3003969.1"/>
    <property type="molecule type" value="Genomic_DNA"/>
</dbReference>
<comment type="caution">
    <text evidence="5">The sequence shown here is derived from an EMBL/GenBank/DDBJ whole genome shotgun (WGS) entry which is preliminary data.</text>
</comment>
<name>A0AA88VBD6_9ASTE</name>
<comment type="similarity">
    <text evidence="1 2">Belongs to the TIFY/JAZ family.</text>
</comment>
<dbReference type="GO" id="GO:0005634">
    <property type="term" value="C:nucleus"/>
    <property type="evidence" value="ECO:0007669"/>
    <property type="project" value="UniProtKB-SubCell"/>
</dbReference>
<dbReference type="SMART" id="SM00979">
    <property type="entry name" value="TIFY"/>
    <property type="match status" value="1"/>
</dbReference>
<comment type="subcellular location">
    <subcellularLocation>
        <location evidence="2">Nucleus</location>
    </subcellularLocation>
</comment>
<dbReference type="GO" id="GO:2000022">
    <property type="term" value="P:regulation of jasmonic acid mediated signaling pathway"/>
    <property type="evidence" value="ECO:0007669"/>
    <property type="project" value="UniProtKB-UniRule"/>
</dbReference>